<protein>
    <recommendedName>
        <fullName evidence="4">F-box domain-containing protein</fullName>
    </recommendedName>
</protein>
<sequence length="555" mass="62451">MQDSAPSSSSRLYSIPGTLDIISISETQCRIPAGGLCTACIELNQVDKKIKEAAALLQQLIRQREELKTERNCHHDQLIQRLPTELVSRIFALCASYPPVSVDSMKVPPLYRQRKPLVSAPWELGVVSRSWRDVVYSTPQLWTVISVNMSRRREAGYSEFVQEWLLRSGDLPLTLSLYTSARSDTVPFEVLSTSEEPKAMQLLAAINQTSQRWRYLDVSLPVPFSGHLRGVSSGTSKLQSIHLGRPLGPRNTRSITFQMHVTPSPSRVALEYIGFKAFDINWDNVTHATIQSFSVAECLEMLRSAHQLTHFAVSYVYNDQDPHESPSENLKIVHNHLQVCEVSSISRLDLLFSHLVLPSLINLHLFDNLSAAASLVSRSDCKITELSVNQSETRLSSEEDLITLLKLCPSLTHLTLLECPISDIFFQELGHDKTPDQQQSTLSQFLPVLSSLSIEALLRFRWDSLTNMFNRHPDPLYAPRRKLRYLKVTILEGERSESDELSDESDDGVTEPLSRLIPKNVASSLLSLLDSEEVVIIIEDEYKHSLLHTALASEG</sequence>
<organism evidence="2 3">
    <name type="scientific">Cyclocybe aegerita</name>
    <name type="common">Black poplar mushroom</name>
    <name type="synonym">Agrocybe aegerita</name>
    <dbReference type="NCBI Taxonomy" id="1973307"/>
    <lineage>
        <taxon>Eukaryota</taxon>
        <taxon>Fungi</taxon>
        <taxon>Dikarya</taxon>
        <taxon>Basidiomycota</taxon>
        <taxon>Agaricomycotina</taxon>
        <taxon>Agaricomycetes</taxon>
        <taxon>Agaricomycetidae</taxon>
        <taxon>Agaricales</taxon>
        <taxon>Agaricineae</taxon>
        <taxon>Bolbitiaceae</taxon>
        <taxon>Cyclocybe</taxon>
    </lineage>
</organism>
<proteinExistence type="predicted"/>
<keyword evidence="1" id="KW-0175">Coiled coil</keyword>
<dbReference type="Proteomes" id="UP000467700">
    <property type="component" value="Unassembled WGS sequence"/>
</dbReference>
<feature type="coiled-coil region" evidence="1">
    <location>
        <begin position="43"/>
        <end position="77"/>
    </location>
</feature>
<dbReference type="OrthoDB" id="2269034at2759"/>
<dbReference type="EMBL" id="CACVBS010000042">
    <property type="protein sequence ID" value="CAA7264062.1"/>
    <property type="molecule type" value="Genomic_DNA"/>
</dbReference>
<reference evidence="2 3" key="1">
    <citation type="submission" date="2020-01" db="EMBL/GenBank/DDBJ databases">
        <authorList>
            <person name="Gupta K D."/>
        </authorList>
    </citation>
    <scope>NUCLEOTIDE SEQUENCE [LARGE SCALE GENOMIC DNA]</scope>
</reference>
<dbReference type="Gene3D" id="3.80.10.10">
    <property type="entry name" value="Ribonuclease Inhibitor"/>
    <property type="match status" value="1"/>
</dbReference>
<evidence type="ECO:0000313" key="3">
    <source>
        <dbReference type="Proteomes" id="UP000467700"/>
    </source>
</evidence>
<gene>
    <name evidence="2" type="ORF">AAE3_LOCUS6245</name>
</gene>
<name>A0A8S0WS23_CYCAE</name>
<dbReference type="InterPro" id="IPR032675">
    <property type="entry name" value="LRR_dom_sf"/>
</dbReference>
<evidence type="ECO:0008006" key="4">
    <source>
        <dbReference type="Google" id="ProtNLM"/>
    </source>
</evidence>
<comment type="caution">
    <text evidence="2">The sequence shown here is derived from an EMBL/GenBank/DDBJ whole genome shotgun (WGS) entry which is preliminary data.</text>
</comment>
<accession>A0A8S0WS23</accession>
<dbReference type="AlphaFoldDB" id="A0A8S0WS23"/>
<keyword evidence="3" id="KW-1185">Reference proteome</keyword>
<dbReference type="SUPFAM" id="SSF52047">
    <property type="entry name" value="RNI-like"/>
    <property type="match status" value="1"/>
</dbReference>
<evidence type="ECO:0000256" key="1">
    <source>
        <dbReference type="SAM" id="Coils"/>
    </source>
</evidence>
<evidence type="ECO:0000313" key="2">
    <source>
        <dbReference type="EMBL" id="CAA7264062.1"/>
    </source>
</evidence>